<dbReference type="InterPro" id="IPR024442">
    <property type="entry name" value="Transposase_Zn_ribbon"/>
</dbReference>
<sequence length="79" mass="9234">MTEDAMAKNRIQFQKGLSLAEFQNQYGTEEQCRKALFQWRWPKGFQCPSCEGDRFCVLFNGRYQCNDCRHQTSLTSGTL</sequence>
<protein>
    <submittedName>
        <fullName evidence="2">IS1595 transposase</fullName>
    </submittedName>
</protein>
<dbReference type="Pfam" id="PF12760">
    <property type="entry name" value="Zn_ribbon_IS1595"/>
    <property type="match status" value="1"/>
</dbReference>
<name>T0YDT9_9ZZZZ</name>
<accession>T0YDT9</accession>
<dbReference type="EMBL" id="AUZX01015052">
    <property type="protein sequence ID" value="EQD30017.1"/>
    <property type="molecule type" value="Genomic_DNA"/>
</dbReference>
<organism evidence="2">
    <name type="scientific">mine drainage metagenome</name>
    <dbReference type="NCBI Taxonomy" id="410659"/>
    <lineage>
        <taxon>unclassified sequences</taxon>
        <taxon>metagenomes</taxon>
        <taxon>ecological metagenomes</taxon>
    </lineage>
</organism>
<evidence type="ECO:0000259" key="1">
    <source>
        <dbReference type="Pfam" id="PF12760"/>
    </source>
</evidence>
<reference evidence="2" key="2">
    <citation type="journal article" date="2014" name="ISME J.">
        <title>Microbial stratification in low pH oxic and suboxic macroscopic growths along an acid mine drainage.</title>
        <authorList>
            <person name="Mendez-Garcia C."/>
            <person name="Mesa V."/>
            <person name="Sprenger R.R."/>
            <person name="Richter M."/>
            <person name="Diez M.S."/>
            <person name="Solano J."/>
            <person name="Bargiela R."/>
            <person name="Golyshina O.V."/>
            <person name="Manteca A."/>
            <person name="Ramos J.L."/>
            <person name="Gallego J.R."/>
            <person name="Llorente I."/>
            <person name="Martins Dos Santos V.A."/>
            <person name="Jensen O.N."/>
            <person name="Pelaez A.I."/>
            <person name="Sanchez J."/>
            <person name="Ferrer M."/>
        </authorList>
    </citation>
    <scope>NUCLEOTIDE SEQUENCE</scope>
</reference>
<dbReference type="AlphaFoldDB" id="T0YDT9"/>
<reference evidence="2" key="1">
    <citation type="submission" date="2013-08" db="EMBL/GenBank/DDBJ databases">
        <authorList>
            <person name="Mendez C."/>
            <person name="Richter M."/>
            <person name="Ferrer M."/>
            <person name="Sanchez J."/>
        </authorList>
    </citation>
    <scope>NUCLEOTIDE SEQUENCE</scope>
</reference>
<feature type="domain" description="Transposase zinc-ribbon" evidence="1">
    <location>
        <begin position="27"/>
        <end position="71"/>
    </location>
</feature>
<evidence type="ECO:0000313" key="2">
    <source>
        <dbReference type="EMBL" id="EQD30017.1"/>
    </source>
</evidence>
<comment type="caution">
    <text evidence="2">The sequence shown here is derived from an EMBL/GenBank/DDBJ whole genome shotgun (WGS) entry which is preliminary data.</text>
</comment>
<proteinExistence type="predicted"/>
<gene>
    <name evidence="2" type="ORF">B1A_20401</name>
</gene>
<feature type="non-terminal residue" evidence="2">
    <location>
        <position position="79"/>
    </location>
</feature>